<comment type="subcellular location">
    <subcellularLocation>
        <location evidence="1">Membrane</location>
        <topology evidence="1">Multi-pass membrane protein</topology>
    </subcellularLocation>
    <subcellularLocation>
        <location evidence="2">Mitochondrion</location>
    </subcellularLocation>
</comment>
<dbReference type="EC" id="1.5.1.2" evidence="5 19"/>
<dbReference type="FunFam" id="1.10.3730.10:FF:000003">
    <property type="entry name" value="Pyrroline-5-carboxylate reductase 1, mitochondrial"/>
    <property type="match status" value="1"/>
</dbReference>
<evidence type="ECO:0000256" key="18">
    <source>
        <dbReference type="PROSITE-ProRule" id="PRU00581"/>
    </source>
</evidence>
<dbReference type="OrthoDB" id="10263291at2759"/>
<keyword evidence="7 19" id="KW-0028">Amino-acid biosynthesis</keyword>
<feature type="region of interest" description="Disordered" evidence="20">
    <location>
        <begin position="587"/>
        <end position="616"/>
    </location>
</feature>
<evidence type="ECO:0000313" key="23">
    <source>
        <dbReference type="EMBL" id="KAB0396040.1"/>
    </source>
</evidence>
<dbReference type="Gene3D" id="1.10.3730.10">
    <property type="entry name" value="ProC C-terminal domain-like"/>
    <property type="match status" value="1"/>
</dbReference>
<dbReference type="PROSITE" id="PS51225">
    <property type="entry name" value="MARVEL"/>
    <property type="match status" value="2"/>
</dbReference>
<dbReference type="Pfam" id="PF14748">
    <property type="entry name" value="P5CR_dimer"/>
    <property type="match status" value="1"/>
</dbReference>
<evidence type="ECO:0000256" key="14">
    <source>
        <dbReference type="ARBA" id="ARBA00023128"/>
    </source>
</evidence>
<proteinExistence type="inferred from homology"/>
<dbReference type="GO" id="GO:0005739">
    <property type="term" value="C:mitochondrion"/>
    <property type="evidence" value="ECO:0007669"/>
    <property type="project" value="UniProtKB-SubCell"/>
</dbReference>
<keyword evidence="12" id="KW-0007">Acetylation</keyword>
<accession>A0A643C7G0</accession>
<dbReference type="GO" id="GO:0055129">
    <property type="term" value="P:L-proline biosynthetic process"/>
    <property type="evidence" value="ECO:0007669"/>
    <property type="project" value="UniProtKB-UniPathway"/>
</dbReference>
<reference evidence="23 24" key="1">
    <citation type="journal article" date="2019" name="PLoS ONE">
        <title>Genomic analyses reveal an absence of contemporary introgressive admixture between fin whales and blue whales, despite known hybrids.</title>
        <authorList>
            <person name="Westbury M.V."/>
            <person name="Petersen B."/>
            <person name="Lorenzen E.D."/>
        </authorList>
    </citation>
    <scope>NUCLEOTIDE SEQUENCE [LARGE SCALE GENOMIC DNA]</scope>
    <source>
        <strain evidence="23">FinWhale-01</strain>
    </source>
</reference>
<dbReference type="PROSITE" id="PS00521">
    <property type="entry name" value="P5CR"/>
    <property type="match status" value="1"/>
</dbReference>
<evidence type="ECO:0000259" key="22">
    <source>
        <dbReference type="PROSITE" id="PS51225"/>
    </source>
</evidence>
<dbReference type="InterPro" id="IPR029036">
    <property type="entry name" value="P5CR_dimer"/>
</dbReference>
<evidence type="ECO:0000313" key="24">
    <source>
        <dbReference type="Proteomes" id="UP000437017"/>
    </source>
</evidence>
<dbReference type="AlphaFoldDB" id="A0A643C7G0"/>
<dbReference type="Pfam" id="PF03807">
    <property type="entry name" value="F420_oxidored"/>
    <property type="match status" value="1"/>
</dbReference>
<dbReference type="GO" id="GO:0016020">
    <property type="term" value="C:membrane"/>
    <property type="evidence" value="ECO:0007669"/>
    <property type="project" value="UniProtKB-SubCell"/>
</dbReference>
<evidence type="ECO:0000256" key="8">
    <source>
        <dbReference type="ARBA" id="ARBA00022650"/>
    </source>
</evidence>
<dbReference type="InterPro" id="IPR008253">
    <property type="entry name" value="Marvel"/>
</dbReference>
<evidence type="ECO:0000256" key="11">
    <source>
        <dbReference type="ARBA" id="ARBA00022989"/>
    </source>
</evidence>
<feature type="transmembrane region" description="Helical" evidence="21">
    <location>
        <begin position="201"/>
        <end position="224"/>
    </location>
</feature>
<evidence type="ECO:0000256" key="21">
    <source>
        <dbReference type="SAM" id="Phobius"/>
    </source>
</evidence>
<evidence type="ECO:0000256" key="10">
    <source>
        <dbReference type="ARBA" id="ARBA00022857"/>
    </source>
</evidence>
<dbReference type="UniPathway" id="UPA00098">
    <property type="reaction ID" value="UER00361"/>
</dbReference>
<feature type="transmembrane region" description="Helical" evidence="21">
    <location>
        <begin position="125"/>
        <end position="154"/>
    </location>
</feature>
<name>A0A643C7G0_BALPH</name>
<evidence type="ECO:0000256" key="9">
    <source>
        <dbReference type="ARBA" id="ARBA00022692"/>
    </source>
</evidence>
<dbReference type="SUPFAM" id="SSF51735">
    <property type="entry name" value="NAD(P)-binding Rossmann-fold domains"/>
    <property type="match status" value="1"/>
</dbReference>
<evidence type="ECO:0000256" key="3">
    <source>
        <dbReference type="ARBA" id="ARBA00005205"/>
    </source>
</evidence>
<gene>
    <name evidence="23" type="ORF">E2I00_012920</name>
</gene>
<evidence type="ECO:0000256" key="13">
    <source>
        <dbReference type="ARBA" id="ARBA00023002"/>
    </source>
</evidence>
<feature type="transmembrane region" description="Helical" evidence="21">
    <location>
        <begin position="82"/>
        <end position="105"/>
    </location>
</feature>
<dbReference type="InterPro" id="IPR053790">
    <property type="entry name" value="P5CR-like_CS"/>
</dbReference>
<evidence type="ECO:0000256" key="5">
    <source>
        <dbReference type="ARBA" id="ARBA00012855"/>
    </source>
</evidence>
<dbReference type="InterPro" id="IPR028939">
    <property type="entry name" value="P5C_Rdtase_cat_N"/>
</dbReference>
<dbReference type="EMBL" id="SGJD01002292">
    <property type="protein sequence ID" value="KAB0396040.1"/>
    <property type="molecule type" value="Genomic_DNA"/>
</dbReference>
<keyword evidence="8 19" id="KW-0641">Proline biosynthesis</keyword>
<evidence type="ECO:0000256" key="1">
    <source>
        <dbReference type="ARBA" id="ARBA00004141"/>
    </source>
</evidence>
<dbReference type="SUPFAM" id="SSF48179">
    <property type="entry name" value="6-phosphogluconate dehydrogenase C-terminal domain-like"/>
    <property type="match status" value="1"/>
</dbReference>
<keyword evidence="6" id="KW-0597">Phosphoprotein</keyword>
<feature type="transmembrane region" description="Helical" evidence="21">
    <location>
        <begin position="166"/>
        <end position="189"/>
    </location>
</feature>
<keyword evidence="13 19" id="KW-0560">Oxidoreductase</keyword>
<keyword evidence="24" id="KW-1185">Reference proteome</keyword>
<evidence type="ECO:0000256" key="17">
    <source>
        <dbReference type="ARBA" id="ARBA00049875"/>
    </source>
</evidence>
<evidence type="ECO:0000256" key="7">
    <source>
        <dbReference type="ARBA" id="ARBA00022605"/>
    </source>
</evidence>
<comment type="catalytic activity">
    <reaction evidence="16">
        <text>L-proline + NADP(+) = (S)-1-pyrroline-5-carboxylate + NADPH + 2 H(+)</text>
        <dbReference type="Rhea" id="RHEA:14109"/>
        <dbReference type="ChEBI" id="CHEBI:15378"/>
        <dbReference type="ChEBI" id="CHEBI:17388"/>
        <dbReference type="ChEBI" id="CHEBI:57783"/>
        <dbReference type="ChEBI" id="CHEBI:58349"/>
        <dbReference type="ChEBI" id="CHEBI:60039"/>
        <dbReference type="EC" id="1.5.1.2"/>
    </reaction>
    <physiologicalReaction direction="right-to-left" evidence="16">
        <dbReference type="Rhea" id="RHEA:14111"/>
    </physiologicalReaction>
</comment>
<keyword evidence="14" id="KW-0496">Mitochondrion</keyword>
<dbReference type="InterPro" id="IPR036291">
    <property type="entry name" value="NAD(P)-bd_dom_sf"/>
</dbReference>
<comment type="catalytic activity">
    <reaction evidence="17">
        <text>L-proline + NAD(+) = (S)-1-pyrroline-5-carboxylate + NADH + 2 H(+)</text>
        <dbReference type="Rhea" id="RHEA:14105"/>
        <dbReference type="ChEBI" id="CHEBI:15378"/>
        <dbReference type="ChEBI" id="CHEBI:17388"/>
        <dbReference type="ChEBI" id="CHEBI:57540"/>
        <dbReference type="ChEBI" id="CHEBI:57945"/>
        <dbReference type="ChEBI" id="CHEBI:60039"/>
        <dbReference type="EC" id="1.5.1.2"/>
    </reaction>
    <physiologicalReaction direction="right-to-left" evidence="17">
        <dbReference type="Rhea" id="RHEA:14107"/>
    </physiologicalReaction>
</comment>
<evidence type="ECO:0000256" key="4">
    <source>
        <dbReference type="ARBA" id="ARBA00005525"/>
    </source>
</evidence>
<organism evidence="23 24">
    <name type="scientific">Balaenoptera physalus</name>
    <name type="common">Fin whale</name>
    <name type="synonym">Balaena physalus</name>
    <dbReference type="NCBI Taxonomy" id="9770"/>
    <lineage>
        <taxon>Eukaryota</taxon>
        <taxon>Metazoa</taxon>
        <taxon>Chordata</taxon>
        <taxon>Craniata</taxon>
        <taxon>Vertebrata</taxon>
        <taxon>Euteleostomi</taxon>
        <taxon>Mammalia</taxon>
        <taxon>Eutheria</taxon>
        <taxon>Laurasiatheria</taxon>
        <taxon>Artiodactyla</taxon>
        <taxon>Whippomorpha</taxon>
        <taxon>Cetacea</taxon>
        <taxon>Mysticeti</taxon>
        <taxon>Balaenopteridae</taxon>
        <taxon>Balaenoptera</taxon>
    </lineage>
</organism>
<comment type="similarity">
    <text evidence="4 19">Belongs to the pyrroline-5-carboxylate reductase family.</text>
</comment>
<evidence type="ECO:0000256" key="12">
    <source>
        <dbReference type="ARBA" id="ARBA00022990"/>
    </source>
</evidence>
<evidence type="ECO:0000256" key="6">
    <source>
        <dbReference type="ARBA" id="ARBA00022553"/>
    </source>
</evidence>
<dbReference type="Proteomes" id="UP000437017">
    <property type="component" value="Unassembled WGS sequence"/>
</dbReference>
<evidence type="ECO:0000256" key="16">
    <source>
        <dbReference type="ARBA" id="ARBA00049867"/>
    </source>
</evidence>
<dbReference type="Gene3D" id="3.40.50.720">
    <property type="entry name" value="NAD(P)-binding Rossmann-like Domain"/>
    <property type="match status" value="1"/>
</dbReference>
<dbReference type="NCBIfam" id="TIGR00112">
    <property type="entry name" value="proC"/>
    <property type="match status" value="1"/>
</dbReference>
<evidence type="ECO:0000256" key="19">
    <source>
        <dbReference type="RuleBase" id="RU003903"/>
    </source>
</evidence>
<dbReference type="FunFam" id="3.40.50.720:FF:000064">
    <property type="entry name" value="Pyrroline-5-carboxylate reductase 1"/>
    <property type="match status" value="1"/>
</dbReference>
<dbReference type="HAMAP" id="MF_01925">
    <property type="entry name" value="P5C_reductase"/>
    <property type="match status" value="1"/>
</dbReference>
<dbReference type="PANTHER" id="PTHR11645:SF6">
    <property type="entry name" value="PYRROLINE-5-CARBOXYLATE REDUCTASE 1, MITOCHONDRIAL"/>
    <property type="match status" value="1"/>
</dbReference>
<keyword evidence="15 18" id="KW-0472">Membrane</keyword>
<evidence type="ECO:0000256" key="15">
    <source>
        <dbReference type="ARBA" id="ARBA00023136"/>
    </source>
</evidence>
<evidence type="ECO:0000256" key="2">
    <source>
        <dbReference type="ARBA" id="ARBA00004173"/>
    </source>
</evidence>
<dbReference type="InterPro" id="IPR008927">
    <property type="entry name" value="6-PGluconate_DH-like_C_sf"/>
</dbReference>
<protein>
    <recommendedName>
        <fullName evidence="5 19">Pyrroline-5-carboxylate reductase</fullName>
        <ecNumber evidence="5 19">1.5.1.2</ecNumber>
    </recommendedName>
</protein>
<dbReference type="PANTHER" id="PTHR11645">
    <property type="entry name" value="PYRROLINE-5-CARBOXYLATE REDUCTASE"/>
    <property type="match status" value="1"/>
</dbReference>
<evidence type="ECO:0000256" key="20">
    <source>
        <dbReference type="SAM" id="MobiDB-lite"/>
    </source>
</evidence>
<comment type="caution">
    <text evidence="23">The sequence shown here is derived from an EMBL/GenBank/DDBJ whole genome shotgun (WGS) entry which is preliminary data.</text>
</comment>
<keyword evidence="9 18" id="KW-0812">Transmembrane</keyword>
<dbReference type="GO" id="GO:0004735">
    <property type="term" value="F:pyrroline-5-carboxylate reductase activity"/>
    <property type="evidence" value="ECO:0007669"/>
    <property type="project" value="UniProtKB-EC"/>
</dbReference>
<dbReference type="Pfam" id="PF01284">
    <property type="entry name" value="MARVEL"/>
    <property type="match status" value="1"/>
</dbReference>
<dbReference type="InterPro" id="IPR000304">
    <property type="entry name" value="Pyrroline-COOH_reductase"/>
</dbReference>
<keyword evidence="11 21" id="KW-1133">Transmembrane helix</keyword>
<feature type="domain" description="MARVEL" evidence="22">
    <location>
        <begin position="13"/>
        <end position="150"/>
    </location>
</feature>
<comment type="pathway">
    <text evidence="3 19">Amino-acid biosynthesis; L-proline biosynthesis; L-proline from L-glutamate 5-semialdehyde: step 1/1.</text>
</comment>
<feature type="transmembrane region" description="Helical" evidence="21">
    <location>
        <begin position="51"/>
        <end position="70"/>
    </location>
</feature>
<sequence length="616" mass="65217">MEPPGGGYLHLGAVTSPVGTARVLQLAFGCTTFSLVAHRGGFDGVQGTFCMAAWGFCFALSVLVVACEFTRLHSCLRLSWGNFTAAFAMLATLLSATAAVIYPLYFTQLECPPEPAGCTARDFRLAASIFAGLLFLAYATEAFVACIIFGALVHDSRYGRYVATQWCVAVYSLCFLATVAVVALSVMGHTGGLGCPFDRVVVVYTFLAVLLYLSAAVIWPVFCFDPKYGEPGRPPDCLRGSCPWDSQLVVATFTYVNLLLYVADLAYSQRIRFVPTFCSCGDGASCEGSGRRPPDTMSVGFIGAGQLAFALAKGFTAAGVLAAHKIMASSPDMDLATVSALRKMGVNLTPHNKETVQHSDVLFLAVKPHIIPFILDEIAADIEDRHIVVSCAAGVTISSIEKKLTAFQPAPKVIRCMTNTPVVVREGATVYATGTHAQVEDGRLLEQLMGSVGFCTEVEEDLIDAVTGLSGSGPAYAFTALDALADGGVKMGLPRRLAVRLGAQALLGAAKMLLDSEQHPGQLKDNVCSPGGATIHALHVLESGGFRSLLINAVEASCIRTRELQSMADREKVSPAAIKKTILDKVKLDSPPGTSLAPSGHSKLLPRSMAPAGKKD</sequence>
<keyword evidence="10 19" id="KW-0521">NADP</keyword>
<dbReference type="GO" id="GO:0034599">
    <property type="term" value="P:cellular response to oxidative stress"/>
    <property type="evidence" value="ECO:0007669"/>
    <property type="project" value="UniProtKB-ARBA"/>
</dbReference>
<feature type="domain" description="MARVEL" evidence="22">
    <location>
        <begin position="146"/>
        <end position="273"/>
    </location>
</feature>